<proteinExistence type="inferred from homology"/>
<feature type="compositionally biased region" description="Basic and acidic residues" evidence="5">
    <location>
        <begin position="299"/>
        <end position="317"/>
    </location>
</feature>
<evidence type="ECO:0000313" key="7">
    <source>
        <dbReference type="EMBL" id="TWT83985.1"/>
    </source>
</evidence>
<dbReference type="SUPFAM" id="SSF53850">
    <property type="entry name" value="Periplasmic binding protein-like II"/>
    <property type="match status" value="1"/>
</dbReference>
<organism evidence="7 8">
    <name type="scientific">Novipirellula herctigrandis</name>
    <dbReference type="NCBI Taxonomy" id="2527986"/>
    <lineage>
        <taxon>Bacteria</taxon>
        <taxon>Pseudomonadati</taxon>
        <taxon>Planctomycetota</taxon>
        <taxon>Planctomycetia</taxon>
        <taxon>Pirellulales</taxon>
        <taxon>Pirellulaceae</taxon>
        <taxon>Novipirellula</taxon>
    </lineage>
</organism>
<dbReference type="InterPro" id="IPR000847">
    <property type="entry name" value="LysR_HTH_N"/>
</dbReference>
<dbReference type="InterPro" id="IPR050950">
    <property type="entry name" value="HTH-type_LysR_regulators"/>
</dbReference>
<keyword evidence="2" id="KW-0805">Transcription regulation</keyword>
<feature type="region of interest" description="Disordered" evidence="5">
    <location>
        <begin position="299"/>
        <end position="323"/>
    </location>
</feature>
<dbReference type="GO" id="GO:0003677">
    <property type="term" value="F:DNA binding"/>
    <property type="evidence" value="ECO:0007669"/>
    <property type="project" value="UniProtKB-KW"/>
</dbReference>
<evidence type="ECO:0000256" key="3">
    <source>
        <dbReference type="ARBA" id="ARBA00023125"/>
    </source>
</evidence>
<keyword evidence="8" id="KW-1185">Reference proteome</keyword>
<dbReference type="InterPro" id="IPR036388">
    <property type="entry name" value="WH-like_DNA-bd_sf"/>
</dbReference>
<dbReference type="Proteomes" id="UP000315010">
    <property type="component" value="Unassembled WGS sequence"/>
</dbReference>
<dbReference type="Gene3D" id="1.10.10.10">
    <property type="entry name" value="Winged helix-like DNA-binding domain superfamily/Winged helix DNA-binding domain"/>
    <property type="match status" value="1"/>
</dbReference>
<dbReference type="CDD" id="cd05466">
    <property type="entry name" value="PBP2_LTTR_substrate"/>
    <property type="match status" value="1"/>
</dbReference>
<dbReference type="PANTHER" id="PTHR30419">
    <property type="entry name" value="HTH-TYPE TRANSCRIPTIONAL REGULATOR YBHD"/>
    <property type="match status" value="1"/>
</dbReference>
<dbReference type="PRINTS" id="PR00039">
    <property type="entry name" value="HTHLYSR"/>
</dbReference>
<dbReference type="AlphaFoldDB" id="A0A5C5Z9T8"/>
<evidence type="ECO:0000256" key="1">
    <source>
        <dbReference type="ARBA" id="ARBA00009437"/>
    </source>
</evidence>
<dbReference type="EMBL" id="SJPJ01000001">
    <property type="protein sequence ID" value="TWT83985.1"/>
    <property type="molecule type" value="Genomic_DNA"/>
</dbReference>
<dbReference type="Pfam" id="PF03466">
    <property type="entry name" value="LysR_substrate"/>
    <property type="match status" value="1"/>
</dbReference>
<dbReference type="InterPro" id="IPR005119">
    <property type="entry name" value="LysR_subst-bd"/>
</dbReference>
<dbReference type="InterPro" id="IPR036390">
    <property type="entry name" value="WH_DNA-bd_sf"/>
</dbReference>
<keyword evidence="4" id="KW-0804">Transcription</keyword>
<dbReference type="Pfam" id="PF00126">
    <property type="entry name" value="HTH_1"/>
    <property type="match status" value="1"/>
</dbReference>
<comment type="similarity">
    <text evidence="1">Belongs to the LysR transcriptional regulatory family.</text>
</comment>
<feature type="domain" description="HTH lysR-type" evidence="6">
    <location>
        <begin position="1"/>
        <end position="58"/>
    </location>
</feature>
<dbReference type="GO" id="GO:0003700">
    <property type="term" value="F:DNA-binding transcription factor activity"/>
    <property type="evidence" value="ECO:0007669"/>
    <property type="project" value="InterPro"/>
</dbReference>
<evidence type="ECO:0000256" key="2">
    <source>
        <dbReference type="ARBA" id="ARBA00023015"/>
    </source>
</evidence>
<protein>
    <submittedName>
        <fullName evidence="7">Hydrogen peroxide-inducible activator</fullName>
    </submittedName>
</protein>
<dbReference type="RefSeq" id="WP_146401475.1">
    <property type="nucleotide sequence ID" value="NZ_SJPJ01000001.1"/>
</dbReference>
<dbReference type="SUPFAM" id="SSF46785">
    <property type="entry name" value="Winged helix' DNA-binding domain"/>
    <property type="match status" value="1"/>
</dbReference>
<evidence type="ECO:0000259" key="6">
    <source>
        <dbReference type="PROSITE" id="PS50931"/>
    </source>
</evidence>
<dbReference type="PANTHER" id="PTHR30419:SF8">
    <property type="entry name" value="NITROGEN ASSIMILATION TRANSCRIPTIONAL ACTIVATOR-RELATED"/>
    <property type="match status" value="1"/>
</dbReference>
<sequence>MHLRNLELFCTIAEERSFSKAAAEHDLTQSAVSQAMHQLEDSLGTQLIDRSKRPLVLTTAGQTYVRGLRNVLRQLHRLEQEVATLGEKLSGQLKIGTIYSVGLSYLPDASEEFARLHPEVDVQLAFGTSERVVEMTADGEVDFGLVSFPKNSKSLQSVMWQQEPMRLVCSAEHHFANRTNLALIDLQGTAMVGFERGLTLRKEIDQYLLKAGVTADVRVEFDNADSMIRMIQASRGLGIVPEAAVRRETANGSLKVVGCRGLKMKRPLGIIFRRSGQLSKAASEFGSLLLGRRIEADKRKSGSGKHAAEKHATDTRKNTSVVA</sequence>
<evidence type="ECO:0000256" key="5">
    <source>
        <dbReference type="SAM" id="MobiDB-lite"/>
    </source>
</evidence>
<dbReference type="OrthoDB" id="9785745at2"/>
<reference evidence="7 8" key="1">
    <citation type="submission" date="2019-02" db="EMBL/GenBank/DDBJ databases">
        <title>Deep-cultivation of Planctomycetes and their phenomic and genomic characterization uncovers novel biology.</title>
        <authorList>
            <person name="Wiegand S."/>
            <person name="Jogler M."/>
            <person name="Boedeker C."/>
            <person name="Pinto D."/>
            <person name="Vollmers J."/>
            <person name="Rivas-Marin E."/>
            <person name="Kohn T."/>
            <person name="Peeters S.H."/>
            <person name="Heuer A."/>
            <person name="Rast P."/>
            <person name="Oberbeckmann S."/>
            <person name="Bunk B."/>
            <person name="Jeske O."/>
            <person name="Meyerdierks A."/>
            <person name="Storesund J.E."/>
            <person name="Kallscheuer N."/>
            <person name="Luecker S."/>
            <person name="Lage O.M."/>
            <person name="Pohl T."/>
            <person name="Merkel B.J."/>
            <person name="Hornburger P."/>
            <person name="Mueller R.-W."/>
            <person name="Bruemmer F."/>
            <person name="Labrenz M."/>
            <person name="Spormann A.M."/>
            <person name="Op Den Camp H."/>
            <person name="Overmann J."/>
            <person name="Amann R."/>
            <person name="Jetten M.S.M."/>
            <person name="Mascher T."/>
            <person name="Medema M.H."/>
            <person name="Devos D.P."/>
            <person name="Kaster A.-K."/>
            <person name="Ovreas L."/>
            <person name="Rohde M."/>
            <person name="Galperin M.Y."/>
            <person name="Jogler C."/>
        </authorList>
    </citation>
    <scope>NUCLEOTIDE SEQUENCE [LARGE SCALE GENOMIC DNA]</scope>
    <source>
        <strain evidence="7 8">CA13</strain>
    </source>
</reference>
<evidence type="ECO:0000313" key="8">
    <source>
        <dbReference type="Proteomes" id="UP000315010"/>
    </source>
</evidence>
<accession>A0A5C5Z9T8</accession>
<gene>
    <name evidence="7" type="primary">oxyR</name>
    <name evidence="7" type="ORF">CA13_54590</name>
</gene>
<dbReference type="PROSITE" id="PS50931">
    <property type="entry name" value="HTH_LYSR"/>
    <property type="match status" value="1"/>
</dbReference>
<keyword evidence="3" id="KW-0238">DNA-binding</keyword>
<name>A0A5C5Z9T8_9BACT</name>
<dbReference type="GO" id="GO:0005829">
    <property type="term" value="C:cytosol"/>
    <property type="evidence" value="ECO:0007669"/>
    <property type="project" value="TreeGrafter"/>
</dbReference>
<comment type="caution">
    <text evidence="7">The sequence shown here is derived from an EMBL/GenBank/DDBJ whole genome shotgun (WGS) entry which is preliminary data.</text>
</comment>
<dbReference type="Gene3D" id="3.40.190.290">
    <property type="match status" value="1"/>
</dbReference>
<dbReference type="FunFam" id="1.10.10.10:FF:000001">
    <property type="entry name" value="LysR family transcriptional regulator"/>
    <property type="match status" value="1"/>
</dbReference>
<evidence type="ECO:0000256" key="4">
    <source>
        <dbReference type="ARBA" id="ARBA00023163"/>
    </source>
</evidence>